<dbReference type="EMBL" id="HBUF01285039">
    <property type="protein sequence ID" value="CAG6688112.1"/>
    <property type="molecule type" value="Transcribed_RNA"/>
</dbReference>
<accession>A0A8D8X8Y7</accession>
<reference evidence="1" key="1">
    <citation type="submission" date="2021-05" db="EMBL/GenBank/DDBJ databases">
        <authorList>
            <person name="Alioto T."/>
            <person name="Alioto T."/>
            <person name="Gomez Garrido J."/>
        </authorList>
    </citation>
    <scope>NUCLEOTIDE SEQUENCE</scope>
</reference>
<sequence length="137" mass="14740">MNQLFTFNDVGNHLGNISSHELSGNDNSGELSVSHTVGYDRDLISGDAESSTLLPASPDLTLRAPTSAQGLGAGNDRLKSDLSSFPKCFKAAHFNAQSLNLHLPEIRTITDGVDFHAILISESTLKYAICRTHAIFL</sequence>
<protein>
    <submittedName>
        <fullName evidence="1">Uncharacterized protein</fullName>
    </submittedName>
</protein>
<dbReference type="AlphaFoldDB" id="A0A8D8X8Y7"/>
<organism evidence="1">
    <name type="scientific">Cacopsylla melanoneura</name>
    <dbReference type="NCBI Taxonomy" id="428564"/>
    <lineage>
        <taxon>Eukaryota</taxon>
        <taxon>Metazoa</taxon>
        <taxon>Ecdysozoa</taxon>
        <taxon>Arthropoda</taxon>
        <taxon>Hexapoda</taxon>
        <taxon>Insecta</taxon>
        <taxon>Pterygota</taxon>
        <taxon>Neoptera</taxon>
        <taxon>Paraneoptera</taxon>
        <taxon>Hemiptera</taxon>
        <taxon>Sternorrhyncha</taxon>
        <taxon>Psylloidea</taxon>
        <taxon>Psyllidae</taxon>
        <taxon>Psyllinae</taxon>
        <taxon>Cacopsylla</taxon>
    </lineage>
</organism>
<evidence type="ECO:0000313" key="1">
    <source>
        <dbReference type="EMBL" id="CAG6688112.1"/>
    </source>
</evidence>
<proteinExistence type="predicted"/>
<name>A0A8D8X8Y7_9HEMI</name>